<comment type="similarity">
    <text evidence="2">Belongs to the GtrA family.</text>
</comment>
<dbReference type="GO" id="GO:0000271">
    <property type="term" value="P:polysaccharide biosynthetic process"/>
    <property type="evidence" value="ECO:0007669"/>
    <property type="project" value="InterPro"/>
</dbReference>
<dbReference type="InterPro" id="IPR051401">
    <property type="entry name" value="GtrA_CellWall_Glycosyl"/>
</dbReference>
<evidence type="ECO:0000256" key="4">
    <source>
        <dbReference type="ARBA" id="ARBA00022989"/>
    </source>
</evidence>
<reference evidence="8" key="1">
    <citation type="journal article" date="2020" name="mSystems">
        <title>Genome- and Community-Level Interaction Insights into Carbon Utilization and Element Cycling Functions of Hydrothermarchaeota in Hydrothermal Sediment.</title>
        <authorList>
            <person name="Zhou Z."/>
            <person name="Liu Y."/>
            <person name="Xu W."/>
            <person name="Pan J."/>
            <person name="Luo Z.H."/>
            <person name="Li M."/>
        </authorList>
    </citation>
    <scope>NUCLEOTIDE SEQUENCE [LARGE SCALE GENOMIC DNA]</scope>
    <source>
        <strain evidence="8">HyVt-489</strain>
    </source>
</reference>
<evidence type="ECO:0000256" key="6">
    <source>
        <dbReference type="SAM" id="Phobius"/>
    </source>
</evidence>
<evidence type="ECO:0000259" key="7">
    <source>
        <dbReference type="Pfam" id="PF04138"/>
    </source>
</evidence>
<accession>A0A7C3GL44</accession>
<dbReference type="PANTHER" id="PTHR38459:SF1">
    <property type="entry name" value="PROPHAGE BACTOPRENOL-LINKED GLUCOSE TRANSLOCASE HOMOLOG"/>
    <property type="match status" value="1"/>
</dbReference>
<keyword evidence="3 6" id="KW-0812">Transmembrane</keyword>
<comment type="subcellular location">
    <subcellularLocation>
        <location evidence="1">Membrane</location>
        <topology evidence="1">Multi-pass membrane protein</topology>
    </subcellularLocation>
</comment>
<feature type="transmembrane region" description="Helical" evidence="6">
    <location>
        <begin position="93"/>
        <end position="112"/>
    </location>
</feature>
<feature type="domain" description="GtrA/DPMS transmembrane" evidence="7">
    <location>
        <begin position="1"/>
        <end position="113"/>
    </location>
</feature>
<dbReference type="InterPro" id="IPR007267">
    <property type="entry name" value="GtrA_DPMS_TM"/>
</dbReference>
<keyword evidence="5 6" id="KW-0472">Membrane</keyword>
<evidence type="ECO:0000256" key="3">
    <source>
        <dbReference type="ARBA" id="ARBA00022692"/>
    </source>
</evidence>
<dbReference type="GO" id="GO:0005886">
    <property type="term" value="C:plasma membrane"/>
    <property type="evidence" value="ECO:0007669"/>
    <property type="project" value="TreeGrafter"/>
</dbReference>
<gene>
    <name evidence="8" type="ORF">ENJ46_02650</name>
</gene>
<evidence type="ECO:0000313" key="8">
    <source>
        <dbReference type="EMBL" id="HFB54798.1"/>
    </source>
</evidence>
<protein>
    <submittedName>
        <fullName evidence="8">GtrA family protein</fullName>
    </submittedName>
</protein>
<dbReference type="Proteomes" id="UP000886042">
    <property type="component" value="Unassembled WGS sequence"/>
</dbReference>
<dbReference type="EMBL" id="DRMN01000175">
    <property type="protein sequence ID" value="HFB54798.1"/>
    <property type="molecule type" value="Genomic_DNA"/>
</dbReference>
<evidence type="ECO:0000256" key="5">
    <source>
        <dbReference type="ARBA" id="ARBA00023136"/>
    </source>
</evidence>
<dbReference type="PANTHER" id="PTHR38459">
    <property type="entry name" value="PROPHAGE BACTOPRENOL-LINKED GLUCOSE TRANSLOCASE HOMOLOG"/>
    <property type="match status" value="1"/>
</dbReference>
<dbReference type="AlphaFoldDB" id="A0A7C3GL44"/>
<organism evidence="8">
    <name type="scientific">Hellea balneolensis</name>
    <dbReference type="NCBI Taxonomy" id="287478"/>
    <lineage>
        <taxon>Bacteria</taxon>
        <taxon>Pseudomonadati</taxon>
        <taxon>Pseudomonadota</taxon>
        <taxon>Alphaproteobacteria</taxon>
        <taxon>Maricaulales</taxon>
        <taxon>Robiginitomaculaceae</taxon>
        <taxon>Hellea</taxon>
    </lineage>
</organism>
<comment type="caution">
    <text evidence="8">The sequence shown here is derived from an EMBL/GenBank/DDBJ whole genome shotgun (WGS) entry which is preliminary data.</text>
</comment>
<dbReference type="Pfam" id="PF04138">
    <property type="entry name" value="GtrA_DPMS_TM"/>
    <property type="match status" value="1"/>
</dbReference>
<keyword evidence="4 6" id="KW-1133">Transmembrane helix</keyword>
<feature type="transmembrane region" description="Helical" evidence="6">
    <location>
        <begin position="64"/>
        <end position="87"/>
    </location>
</feature>
<proteinExistence type="inferred from homology"/>
<feature type="transmembrane region" description="Helical" evidence="6">
    <location>
        <begin position="25"/>
        <end position="44"/>
    </location>
</feature>
<sequence length="127" mass="13856">MAGLVNTAVGFSIYSSCILLLSAPYWIANFAAILGGVISGYMLARKFVFRSATPQSHARSTPRYLLTIALQYGFSTLVISLCLRYGAGEILGYIIALPLAMVLSYAIQKYWVFPAAERPSTEPRAPQ</sequence>
<evidence type="ECO:0000256" key="1">
    <source>
        <dbReference type="ARBA" id="ARBA00004141"/>
    </source>
</evidence>
<evidence type="ECO:0000256" key="2">
    <source>
        <dbReference type="ARBA" id="ARBA00009399"/>
    </source>
</evidence>
<name>A0A7C3GL44_9PROT</name>